<reference evidence="1 2" key="1">
    <citation type="submission" date="2021-06" db="EMBL/GenBank/DDBJ databases">
        <title>Caerostris extrusa draft genome.</title>
        <authorList>
            <person name="Kono N."/>
            <person name="Arakawa K."/>
        </authorList>
    </citation>
    <scope>NUCLEOTIDE SEQUENCE [LARGE SCALE GENOMIC DNA]</scope>
</reference>
<name>A0AAV4X7C1_CAEEX</name>
<comment type="caution">
    <text evidence="1">The sequence shown here is derived from an EMBL/GenBank/DDBJ whole genome shotgun (WGS) entry which is preliminary data.</text>
</comment>
<dbReference type="Proteomes" id="UP001054945">
    <property type="component" value="Unassembled WGS sequence"/>
</dbReference>
<dbReference type="EMBL" id="BPLR01017283">
    <property type="protein sequence ID" value="GIY90050.1"/>
    <property type="molecule type" value="Genomic_DNA"/>
</dbReference>
<evidence type="ECO:0000313" key="2">
    <source>
        <dbReference type="Proteomes" id="UP001054945"/>
    </source>
</evidence>
<evidence type="ECO:0000313" key="1">
    <source>
        <dbReference type="EMBL" id="GIY90050.1"/>
    </source>
</evidence>
<keyword evidence="2" id="KW-1185">Reference proteome</keyword>
<dbReference type="AlphaFoldDB" id="A0AAV4X7C1"/>
<gene>
    <name evidence="1" type="ORF">CEXT_791691</name>
</gene>
<sequence>MCQYKEFGRSQGFFHAYHKEIIEKDTRFAALKRAIRKWLTFQSEQSEFWKLMSIVHLRILASYCNIKKHLYCSMMTMPGGNMCRFCSTGTSVSTMQA</sequence>
<organism evidence="1 2">
    <name type="scientific">Caerostris extrusa</name>
    <name type="common">Bark spider</name>
    <name type="synonym">Caerostris bankana</name>
    <dbReference type="NCBI Taxonomy" id="172846"/>
    <lineage>
        <taxon>Eukaryota</taxon>
        <taxon>Metazoa</taxon>
        <taxon>Ecdysozoa</taxon>
        <taxon>Arthropoda</taxon>
        <taxon>Chelicerata</taxon>
        <taxon>Arachnida</taxon>
        <taxon>Araneae</taxon>
        <taxon>Araneomorphae</taxon>
        <taxon>Entelegynae</taxon>
        <taxon>Araneoidea</taxon>
        <taxon>Araneidae</taxon>
        <taxon>Caerostris</taxon>
    </lineage>
</organism>
<proteinExistence type="predicted"/>
<protein>
    <submittedName>
        <fullName evidence="1">Uncharacterized protein</fullName>
    </submittedName>
</protein>
<accession>A0AAV4X7C1</accession>